<reference evidence="13" key="1">
    <citation type="submission" date="2025-08" db="UniProtKB">
        <authorList>
            <consortium name="RefSeq"/>
        </authorList>
    </citation>
    <scope>IDENTIFICATION</scope>
</reference>
<feature type="transmembrane region" description="Helical" evidence="10">
    <location>
        <begin position="52"/>
        <end position="74"/>
    </location>
</feature>
<dbReference type="PRINTS" id="PR00237">
    <property type="entry name" value="GPCRRHODOPSN"/>
</dbReference>
<evidence type="ECO:0000313" key="13">
    <source>
        <dbReference type="RefSeq" id="XP_055864917.1"/>
    </source>
</evidence>
<dbReference type="InterPro" id="IPR000276">
    <property type="entry name" value="GPCR_Rhodpsn"/>
</dbReference>
<dbReference type="PANTHER" id="PTHR24230">
    <property type="entry name" value="G-PROTEIN COUPLED RECEPTOR"/>
    <property type="match status" value="1"/>
</dbReference>
<dbReference type="Gene3D" id="1.20.1070.10">
    <property type="entry name" value="Rhodopsin 7-helix transmembrane proteins"/>
    <property type="match status" value="1"/>
</dbReference>
<dbReference type="CDD" id="cd00637">
    <property type="entry name" value="7tm_classA_rhodopsin-like"/>
    <property type="match status" value="1"/>
</dbReference>
<evidence type="ECO:0000256" key="7">
    <source>
        <dbReference type="ARBA" id="ARBA00023170"/>
    </source>
</evidence>
<dbReference type="SUPFAM" id="SSF81321">
    <property type="entry name" value="Family A G protein-coupled receptor-like"/>
    <property type="match status" value="1"/>
</dbReference>
<evidence type="ECO:0000256" key="10">
    <source>
        <dbReference type="SAM" id="Phobius"/>
    </source>
</evidence>
<feature type="transmembrane region" description="Helical" evidence="10">
    <location>
        <begin position="291"/>
        <end position="311"/>
    </location>
</feature>
<dbReference type="GO" id="GO:0008528">
    <property type="term" value="F:G protein-coupled peptide receptor activity"/>
    <property type="evidence" value="ECO:0007669"/>
    <property type="project" value="TreeGrafter"/>
</dbReference>
<organism evidence="12 13">
    <name type="scientific">Biomphalaria glabrata</name>
    <name type="common">Bloodfluke planorb</name>
    <name type="synonym">Freshwater snail</name>
    <dbReference type="NCBI Taxonomy" id="6526"/>
    <lineage>
        <taxon>Eukaryota</taxon>
        <taxon>Metazoa</taxon>
        <taxon>Spiralia</taxon>
        <taxon>Lophotrochozoa</taxon>
        <taxon>Mollusca</taxon>
        <taxon>Gastropoda</taxon>
        <taxon>Heterobranchia</taxon>
        <taxon>Euthyneura</taxon>
        <taxon>Panpulmonata</taxon>
        <taxon>Hygrophila</taxon>
        <taxon>Lymnaeoidea</taxon>
        <taxon>Planorbidae</taxon>
        <taxon>Biomphalaria</taxon>
    </lineage>
</organism>
<keyword evidence="2" id="KW-1003">Cell membrane</keyword>
<keyword evidence="3 9" id="KW-0812">Transmembrane</keyword>
<keyword evidence="12" id="KW-1185">Reference proteome</keyword>
<feature type="transmembrane region" description="Helical" evidence="10">
    <location>
        <begin position="86"/>
        <end position="105"/>
    </location>
</feature>
<sequence length="488" mass="55518">MSIDSKELQLMYELVEEGLDSRMNVTYKCPSLDANSLEKYLSSKFPDRPVNALIIMLASFSALGLIGNSLVLYVYVRKRNKLSSTVFIIALAATDLVTSVVSMPYTMVLEGLNYHITYDFTCKLYYFFITCTVPFSVFIMVAIAADRYICICRPHSHVLDSKRARNSVLVLLLLAILIGIVPAMFHGVYIDSNTLKKKEIGFQPIENEVRQDFENITEILNELHGSSCHECVNNSATNDDYATQLVKLVVELYKKVCTRANPANESYIYTGQCLPNQIIFSERFRFSYQTVYSSSFLVCFSVVFVLYILIYKSVLVRRARRYASRSKSLINHTQDFSLTENQSMLNESPDKSIALAEISNGNHDGSTHRTRPALPQNQSLLKEQKSLQKQMSEGGSQKNSAPNNGCLRDKYFLANIRTAVMLFVVTIFFIIAYLPSWLIAYKVIPFNVIVFYVYFSNHSVNPIIYAFMNPAFRRSLKALICRQPVRSL</sequence>
<dbReference type="OMA" id="FMNPAFR"/>
<accession>A0A9W2YQ58</accession>
<dbReference type="GO" id="GO:0007218">
    <property type="term" value="P:neuropeptide signaling pathway"/>
    <property type="evidence" value="ECO:0007669"/>
    <property type="project" value="TreeGrafter"/>
</dbReference>
<keyword evidence="7 9" id="KW-0675">Receptor</keyword>
<feature type="domain" description="G-protein coupled receptors family 1 profile" evidence="11">
    <location>
        <begin position="67"/>
        <end position="465"/>
    </location>
</feature>
<protein>
    <submittedName>
        <fullName evidence="13">Uncharacterized protein LOC106071743</fullName>
    </submittedName>
</protein>
<dbReference type="OrthoDB" id="6076970at2759"/>
<dbReference type="RefSeq" id="XP_055864917.1">
    <property type="nucleotide sequence ID" value="XM_056008942.1"/>
</dbReference>
<evidence type="ECO:0000259" key="11">
    <source>
        <dbReference type="PROSITE" id="PS50262"/>
    </source>
</evidence>
<comment type="similarity">
    <text evidence="9">Belongs to the G-protein coupled receptor 1 family.</text>
</comment>
<evidence type="ECO:0000256" key="9">
    <source>
        <dbReference type="RuleBase" id="RU000688"/>
    </source>
</evidence>
<keyword evidence="6 10" id="KW-0472">Membrane</keyword>
<dbReference type="GO" id="GO:0005886">
    <property type="term" value="C:plasma membrane"/>
    <property type="evidence" value="ECO:0007669"/>
    <property type="project" value="UniProtKB-SubCell"/>
</dbReference>
<dbReference type="PANTHER" id="PTHR24230:SF158">
    <property type="entry name" value="G-PROTEIN COUPLED RECEPTORS FAMILY 1 PROFILE DOMAIN-CONTAINING PROTEIN"/>
    <property type="match status" value="1"/>
</dbReference>
<evidence type="ECO:0000256" key="8">
    <source>
        <dbReference type="ARBA" id="ARBA00023224"/>
    </source>
</evidence>
<evidence type="ECO:0000256" key="1">
    <source>
        <dbReference type="ARBA" id="ARBA00004651"/>
    </source>
</evidence>
<feature type="transmembrane region" description="Helical" evidence="10">
    <location>
        <begin position="446"/>
        <end position="467"/>
    </location>
</feature>
<feature type="transmembrane region" description="Helical" evidence="10">
    <location>
        <begin position="166"/>
        <end position="189"/>
    </location>
</feature>
<evidence type="ECO:0000313" key="12">
    <source>
        <dbReference type="Proteomes" id="UP001165740"/>
    </source>
</evidence>
<keyword evidence="8 9" id="KW-0807">Transducer</keyword>
<feature type="transmembrane region" description="Helical" evidence="10">
    <location>
        <begin position="125"/>
        <end position="145"/>
    </location>
</feature>
<dbReference type="GeneID" id="106071743"/>
<feature type="transmembrane region" description="Helical" evidence="10">
    <location>
        <begin position="418"/>
        <end position="440"/>
    </location>
</feature>
<evidence type="ECO:0000256" key="4">
    <source>
        <dbReference type="ARBA" id="ARBA00022989"/>
    </source>
</evidence>
<evidence type="ECO:0000256" key="3">
    <source>
        <dbReference type="ARBA" id="ARBA00022692"/>
    </source>
</evidence>
<dbReference type="PROSITE" id="PS00237">
    <property type="entry name" value="G_PROTEIN_RECEP_F1_1"/>
    <property type="match status" value="1"/>
</dbReference>
<evidence type="ECO:0000256" key="2">
    <source>
        <dbReference type="ARBA" id="ARBA00022475"/>
    </source>
</evidence>
<dbReference type="InterPro" id="IPR017452">
    <property type="entry name" value="GPCR_Rhodpsn_7TM"/>
</dbReference>
<proteinExistence type="inferred from homology"/>
<dbReference type="PROSITE" id="PS50262">
    <property type="entry name" value="G_PROTEIN_RECEP_F1_2"/>
    <property type="match status" value="1"/>
</dbReference>
<evidence type="ECO:0000256" key="5">
    <source>
        <dbReference type="ARBA" id="ARBA00023040"/>
    </source>
</evidence>
<keyword evidence="4 10" id="KW-1133">Transmembrane helix</keyword>
<comment type="subcellular location">
    <subcellularLocation>
        <location evidence="1">Cell membrane</location>
        <topology evidence="1">Multi-pass membrane protein</topology>
    </subcellularLocation>
</comment>
<gene>
    <name evidence="13" type="primary">LOC106071743</name>
</gene>
<dbReference type="Pfam" id="PF00001">
    <property type="entry name" value="7tm_1"/>
    <property type="match status" value="1"/>
</dbReference>
<keyword evidence="5 9" id="KW-0297">G-protein coupled receptor</keyword>
<dbReference type="Proteomes" id="UP001165740">
    <property type="component" value="Chromosome 13"/>
</dbReference>
<evidence type="ECO:0000256" key="6">
    <source>
        <dbReference type="ARBA" id="ARBA00023136"/>
    </source>
</evidence>
<dbReference type="AlphaFoldDB" id="A0A9W2YQ58"/>
<name>A0A9W2YQ58_BIOGL</name>